<reference evidence="2" key="1">
    <citation type="submission" date="2011-12" db="EMBL/GenBank/DDBJ databases">
        <title>Complete sequence of Methanoregula formicicum SMSP.</title>
        <authorList>
            <person name="Lucas S."/>
            <person name="Han J."/>
            <person name="Lapidus A."/>
            <person name="Cheng J.-F."/>
            <person name="Goodwin L."/>
            <person name="Pitluck S."/>
            <person name="Peters L."/>
            <person name="Ovchinnikova G."/>
            <person name="Teshima H."/>
            <person name="Detter J.C."/>
            <person name="Han C."/>
            <person name="Tapia R."/>
            <person name="Land M."/>
            <person name="Hauser L."/>
            <person name="Kyrpides N."/>
            <person name="Ivanova N."/>
            <person name="Pagani I."/>
            <person name="Imachi H."/>
            <person name="Tamaki H."/>
            <person name="Sekiguchi Y."/>
            <person name="Kamagata Y."/>
            <person name="Cadillo-Quiroz H."/>
            <person name="Zinder S."/>
            <person name="Liu W.-T."/>
            <person name="Woyke T."/>
        </authorList>
    </citation>
    <scope>NUCLEOTIDE SEQUENCE [LARGE SCALE GENOMIC DNA]</scope>
    <source>
        <strain evidence="2">DSM 22288 / NBRC 105244 / SMSP</strain>
    </source>
</reference>
<dbReference type="Proteomes" id="UP000010824">
    <property type="component" value="Chromosome"/>
</dbReference>
<dbReference type="KEGG" id="mfo:Metfor_1174"/>
<gene>
    <name evidence="1" type="ordered locus">Metfor_1174</name>
</gene>
<keyword evidence="2" id="KW-1185">Reference proteome</keyword>
<dbReference type="AlphaFoldDB" id="L0HFY7"/>
<name>L0HFY7_METFS</name>
<proteinExistence type="predicted"/>
<protein>
    <submittedName>
        <fullName evidence="1">Uncharacterized protein family (UPF0153)</fullName>
    </submittedName>
</protein>
<dbReference type="InParanoid" id="L0HFY7"/>
<dbReference type="eggNOG" id="arCOG05293">
    <property type="taxonomic scope" value="Archaea"/>
</dbReference>
<sequence length="156" mass="17706">MVFSCRQCGTCCMFLGDYIAIEEQTGPFSFACESVSTGTPFIAEVDDDKREIFRDHAFPDAHPHACRFLRPDGDLLRCTIHRDSPPQCKFYRCVALRVSDKQGRSLGYVTGALALHSEDPELRSAWNEAERGRPRSDEDAEPWIAAFLRQKGFRVE</sequence>
<organism evidence="1 2">
    <name type="scientific">Methanoregula formicica (strain DSM 22288 / NBRC 105244 / SMSP)</name>
    <dbReference type="NCBI Taxonomy" id="593750"/>
    <lineage>
        <taxon>Archaea</taxon>
        <taxon>Methanobacteriati</taxon>
        <taxon>Methanobacteriota</taxon>
        <taxon>Stenosarchaea group</taxon>
        <taxon>Methanomicrobia</taxon>
        <taxon>Methanomicrobiales</taxon>
        <taxon>Methanoregulaceae</taxon>
        <taxon>Methanoregula</taxon>
    </lineage>
</organism>
<accession>L0HFY7</accession>
<dbReference type="HOGENOM" id="CLU_1648320_0_0_2"/>
<dbReference type="STRING" id="593750.Metfor_1174"/>
<dbReference type="GeneID" id="14310487"/>
<evidence type="ECO:0000313" key="1">
    <source>
        <dbReference type="EMBL" id="AGB02218.1"/>
    </source>
</evidence>
<reference evidence="1 2" key="2">
    <citation type="journal article" date="2014" name="Genome Announc.">
        <title>Complete Genome Sequence of Methanoregula formicica SMSPT, a Mesophilic Hydrogenotrophic Methanogen Isolated from a Methanogenic Upflow Anaerobic Sludge Blanket Reactor.</title>
        <authorList>
            <person name="Yamamoto K."/>
            <person name="Tamaki H."/>
            <person name="Cadillo-Quiroz H."/>
            <person name="Imachi H."/>
            <person name="Kyrpides N."/>
            <person name="Woyke T."/>
            <person name="Goodwin L."/>
            <person name="Zinder S.H."/>
            <person name="Kamagata Y."/>
            <person name="Liu W.T."/>
        </authorList>
    </citation>
    <scope>NUCLEOTIDE SEQUENCE [LARGE SCALE GENOMIC DNA]</scope>
    <source>
        <strain evidence="2">DSM 22288 / NBRC 105244 / SMSP</strain>
    </source>
</reference>
<dbReference type="EMBL" id="CP003167">
    <property type="protein sequence ID" value="AGB02218.1"/>
    <property type="molecule type" value="Genomic_DNA"/>
</dbReference>
<evidence type="ECO:0000313" key="2">
    <source>
        <dbReference type="Proteomes" id="UP000010824"/>
    </source>
</evidence>
<dbReference type="RefSeq" id="WP_015285181.1">
    <property type="nucleotide sequence ID" value="NC_019943.1"/>
</dbReference>